<organism evidence="1 2">
    <name type="scientific">Treponema berlinense</name>
    <dbReference type="NCBI Taxonomy" id="225004"/>
    <lineage>
        <taxon>Bacteria</taxon>
        <taxon>Pseudomonadati</taxon>
        <taxon>Spirochaetota</taxon>
        <taxon>Spirochaetia</taxon>
        <taxon>Spirochaetales</taxon>
        <taxon>Treponemataceae</taxon>
        <taxon>Treponema</taxon>
    </lineage>
</organism>
<dbReference type="AlphaFoldDB" id="A0A1T4QHD1"/>
<name>A0A1T4QHD1_9SPIR</name>
<dbReference type="STRING" id="225004.SAMN02745152_01981"/>
<keyword evidence="2" id="KW-1185">Reference proteome</keyword>
<dbReference type="EMBL" id="FUXC01000014">
    <property type="protein sequence ID" value="SKA03102.1"/>
    <property type="molecule type" value="Genomic_DNA"/>
</dbReference>
<reference evidence="1 2" key="1">
    <citation type="submission" date="2017-02" db="EMBL/GenBank/DDBJ databases">
        <authorList>
            <person name="Peterson S.W."/>
        </authorList>
    </citation>
    <scope>NUCLEOTIDE SEQUENCE [LARGE SCALE GENOMIC DNA]</scope>
    <source>
        <strain evidence="1 2">ATCC BAA-909</strain>
    </source>
</reference>
<proteinExistence type="predicted"/>
<sequence length="186" mass="22321">MQEILKNLGMIQDEKEYSISLLNSVFKKRLEEYDIFNFSKWIPFDEKLDWDGCFSGSGDEPSQFCLWIRPDSLLEDAYYNNQVVGHTEFCIYDKIYLQQEENKVIVVDSPDHEVYDVFDTQKEYEFFSVPEINKQRKKHFKVVNDIKSQLIMHNDTEDFIRKSLKEHFSDEVVEKLIKLAFKEYLE</sequence>
<evidence type="ECO:0000313" key="1">
    <source>
        <dbReference type="EMBL" id="SKA03102.1"/>
    </source>
</evidence>
<gene>
    <name evidence="1" type="ORF">SAMN02745152_01981</name>
</gene>
<dbReference type="Proteomes" id="UP000190395">
    <property type="component" value="Unassembled WGS sequence"/>
</dbReference>
<evidence type="ECO:0000313" key="2">
    <source>
        <dbReference type="Proteomes" id="UP000190395"/>
    </source>
</evidence>
<protein>
    <submittedName>
        <fullName evidence="1">Uncharacterized protein</fullName>
    </submittedName>
</protein>
<accession>A0A1T4QHD1</accession>